<dbReference type="GO" id="GO:0005634">
    <property type="term" value="C:nucleus"/>
    <property type="evidence" value="ECO:0007669"/>
    <property type="project" value="UniProtKB-SubCell"/>
</dbReference>
<evidence type="ECO:0000256" key="8">
    <source>
        <dbReference type="SAM" id="MobiDB-lite"/>
    </source>
</evidence>
<dbReference type="PANTHER" id="PTHR45810:SF17">
    <property type="entry name" value="HISTONE H3-LIKE CENTROMERIC PROTEIN A"/>
    <property type="match status" value="1"/>
</dbReference>
<keyword evidence="5" id="KW-0238">DNA-binding</keyword>
<dbReference type="FunFam" id="1.10.20.10:FF:000088">
    <property type="entry name" value="Histone H3-like centromeric protein CSE4"/>
    <property type="match status" value="1"/>
</dbReference>
<dbReference type="GO" id="GO:0030527">
    <property type="term" value="F:structural constituent of chromatin"/>
    <property type="evidence" value="ECO:0007669"/>
    <property type="project" value="InterPro"/>
</dbReference>
<protein>
    <submittedName>
        <fullName evidence="10">Histone-fold-containing protein</fullName>
    </submittedName>
</protein>
<dbReference type="SMART" id="SM00428">
    <property type="entry name" value="H3"/>
    <property type="match status" value="1"/>
</dbReference>
<dbReference type="SUPFAM" id="SSF47113">
    <property type="entry name" value="Histone-fold"/>
    <property type="match status" value="1"/>
</dbReference>
<evidence type="ECO:0000256" key="3">
    <source>
        <dbReference type="ARBA" id="ARBA00010343"/>
    </source>
</evidence>
<dbReference type="GO" id="GO:0000786">
    <property type="term" value="C:nucleosome"/>
    <property type="evidence" value="ECO:0007669"/>
    <property type="project" value="UniProtKB-KW"/>
</dbReference>
<evidence type="ECO:0000256" key="5">
    <source>
        <dbReference type="ARBA" id="ARBA00023125"/>
    </source>
</evidence>
<dbReference type="GO" id="GO:0046982">
    <property type="term" value="F:protein heterodimerization activity"/>
    <property type="evidence" value="ECO:0007669"/>
    <property type="project" value="InterPro"/>
</dbReference>
<evidence type="ECO:0000256" key="2">
    <source>
        <dbReference type="ARBA" id="ARBA00004286"/>
    </source>
</evidence>
<evidence type="ECO:0000256" key="7">
    <source>
        <dbReference type="ARBA" id="ARBA00023269"/>
    </source>
</evidence>
<gene>
    <name evidence="10" type="ORF">K491DRAFT_226043</name>
</gene>
<organism evidence="10 11">
    <name type="scientific">Lophiostoma macrostomum CBS 122681</name>
    <dbReference type="NCBI Taxonomy" id="1314788"/>
    <lineage>
        <taxon>Eukaryota</taxon>
        <taxon>Fungi</taxon>
        <taxon>Dikarya</taxon>
        <taxon>Ascomycota</taxon>
        <taxon>Pezizomycotina</taxon>
        <taxon>Dothideomycetes</taxon>
        <taxon>Pleosporomycetidae</taxon>
        <taxon>Pleosporales</taxon>
        <taxon>Lophiostomataceae</taxon>
        <taxon>Lophiostoma</taxon>
    </lineage>
</organism>
<evidence type="ECO:0000256" key="1">
    <source>
        <dbReference type="ARBA" id="ARBA00004123"/>
    </source>
</evidence>
<dbReference type="InterPro" id="IPR000164">
    <property type="entry name" value="Histone_H3/CENP-A"/>
</dbReference>
<evidence type="ECO:0000256" key="6">
    <source>
        <dbReference type="ARBA" id="ARBA00023242"/>
    </source>
</evidence>
<accession>A0A6A6THV9</accession>
<dbReference type="EMBL" id="MU004310">
    <property type="protein sequence ID" value="KAF2659026.1"/>
    <property type="molecule type" value="Genomic_DNA"/>
</dbReference>
<evidence type="ECO:0000259" key="9">
    <source>
        <dbReference type="Pfam" id="PF00125"/>
    </source>
</evidence>
<keyword evidence="7" id="KW-0544">Nucleosome core</keyword>
<dbReference type="Proteomes" id="UP000799324">
    <property type="component" value="Unassembled WGS sequence"/>
</dbReference>
<feature type="domain" description="Core Histone H2A/H2B/H3" evidence="9">
    <location>
        <begin position="50"/>
        <end position="139"/>
    </location>
</feature>
<name>A0A6A6THV9_9PLEO</name>
<dbReference type="PANTHER" id="PTHR45810">
    <property type="entry name" value="HISTONE H3.2"/>
    <property type="match status" value="1"/>
</dbReference>
<proteinExistence type="inferred from homology"/>
<keyword evidence="11" id="KW-1185">Reference proteome</keyword>
<feature type="region of interest" description="Disordered" evidence="8">
    <location>
        <begin position="27"/>
        <end position="48"/>
    </location>
</feature>
<dbReference type="CDD" id="cd22911">
    <property type="entry name" value="HFD_H3"/>
    <property type="match status" value="1"/>
</dbReference>
<sequence>MPPKKRGPTTPKKRKVNLSKLSVAERAAAGARFGQPGPAPQRRKKHRYRPGTLALKEIRKYQKTTDLLLLKHPFARVVREVCLDYMEGEIMRFQSQALLCLQEATEAFLTHLFHDTNLCAIHAKRVTIQVKDMQLARRLRGSERGDPI</sequence>
<dbReference type="GO" id="GO:0003677">
    <property type="term" value="F:DNA binding"/>
    <property type="evidence" value="ECO:0007669"/>
    <property type="project" value="UniProtKB-KW"/>
</dbReference>
<dbReference type="InterPro" id="IPR007125">
    <property type="entry name" value="H2A/H2B/H3"/>
</dbReference>
<dbReference type="InterPro" id="IPR009072">
    <property type="entry name" value="Histone-fold"/>
</dbReference>
<evidence type="ECO:0000313" key="10">
    <source>
        <dbReference type="EMBL" id="KAF2659026.1"/>
    </source>
</evidence>
<dbReference type="AlphaFoldDB" id="A0A6A6THV9"/>
<comment type="similarity">
    <text evidence="3">Belongs to the histone H3 family.</text>
</comment>
<reference evidence="10" key="1">
    <citation type="journal article" date="2020" name="Stud. Mycol.">
        <title>101 Dothideomycetes genomes: a test case for predicting lifestyles and emergence of pathogens.</title>
        <authorList>
            <person name="Haridas S."/>
            <person name="Albert R."/>
            <person name="Binder M."/>
            <person name="Bloem J."/>
            <person name="Labutti K."/>
            <person name="Salamov A."/>
            <person name="Andreopoulos B."/>
            <person name="Baker S."/>
            <person name="Barry K."/>
            <person name="Bills G."/>
            <person name="Bluhm B."/>
            <person name="Cannon C."/>
            <person name="Castanera R."/>
            <person name="Culley D."/>
            <person name="Daum C."/>
            <person name="Ezra D."/>
            <person name="Gonzalez J."/>
            <person name="Henrissat B."/>
            <person name="Kuo A."/>
            <person name="Liang C."/>
            <person name="Lipzen A."/>
            <person name="Lutzoni F."/>
            <person name="Magnuson J."/>
            <person name="Mondo S."/>
            <person name="Nolan M."/>
            <person name="Ohm R."/>
            <person name="Pangilinan J."/>
            <person name="Park H.-J."/>
            <person name="Ramirez L."/>
            <person name="Alfaro M."/>
            <person name="Sun H."/>
            <person name="Tritt A."/>
            <person name="Yoshinaga Y."/>
            <person name="Zwiers L.-H."/>
            <person name="Turgeon B."/>
            <person name="Goodwin S."/>
            <person name="Spatafora J."/>
            <person name="Crous P."/>
            <person name="Grigoriev I."/>
        </authorList>
    </citation>
    <scope>NUCLEOTIDE SEQUENCE</scope>
    <source>
        <strain evidence="10">CBS 122681</strain>
    </source>
</reference>
<comment type="subcellular location">
    <subcellularLocation>
        <location evidence="2">Chromosome</location>
    </subcellularLocation>
    <subcellularLocation>
        <location evidence="1">Nucleus</location>
    </subcellularLocation>
</comment>
<keyword evidence="6" id="KW-0539">Nucleus</keyword>
<dbReference type="Gene3D" id="1.10.20.10">
    <property type="entry name" value="Histone, subunit A"/>
    <property type="match status" value="1"/>
</dbReference>
<dbReference type="OrthoDB" id="842664at2759"/>
<evidence type="ECO:0000256" key="4">
    <source>
        <dbReference type="ARBA" id="ARBA00022454"/>
    </source>
</evidence>
<dbReference type="Pfam" id="PF00125">
    <property type="entry name" value="Histone"/>
    <property type="match status" value="1"/>
</dbReference>
<keyword evidence="4" id="KW-0158">Chromosome</keyword>
<evidence type="ECO:0000313" key="11">
    <source>
        <dbReference type="Proteomes" id="UP000799324"/>
    </source>
</evidence>